<evidence type="ECO:0000256" key="1">
    <source>
        <dbReference type="ARBA" id="ARBA00038357"/>
    </source>
</evidence>
<evidence type="ECO:0000256" key="2">
    <source>
        <dbReference type="SAM" id="MobiDB-lite"/>
    </source>
</evidence>
<evidence type="ECO:0000313" key="5">
    <source>
        <dbReference type="Proteomes" id="UP000700596"/>
    </source>
</evidence>
<comment type="similarity">
    <text evidence="1">Belongs to the cytochrome b5 family. MAPR subfamily.</text>
</comment>
<feature type="region of interest" description="Disordered" evidence="2">
    <location>
        <begin position="1"/>
        <end position="30"/>
    </location>
</feature>
<dbReference type="GO" id="GO:0020037">
    <property type="term" value="F:heme binding"/>
    <property type="evidence" value="ECO:0007669"/>
    <property type="project" value="UniProtKB-ARBA"/>
</dbReference>
<dbReference type="PANTHER" id="PTHR10281">
    <property type="entry name" value="MEMBRANE-ASSOCIATED PROGESTERONE RECEPTOR COMPONENT-RELATED"/>
    <property type="match status" value="1"/>
</dbReference>
<feature type="domain" description="Cytochrome b5 heme-binding" evidence="3">
    <location>
        <begin position="34"/>
        <end position="130"/>
    </location>
</feature>
<dbReference type="InterPro" id="IPR001199">
    <property type="entry name" value="Cyt_B5-like_heme/steroid-bd"/>
</dbReference>
<dbReference type="SUPFAM" id="SSF55856">
    <property type="entry name" value="Cytochrome b5-like heme/steroid binding domain"/>
    <property type="match status" value="1"/>
</dbReference>
<protein>
    <submittedName>
        <fullName evidence="4">Cytochrome b5-like heme/steroid binding domain-containing protein</fullName>
    </submittedName>
</protein>
<proteinExistence type="inferred from homology"/>
<dbReference type="OrthoDB" id="899at2759"/>
<organism evidence="4 5">
    <name type="scientific">Dendryphion nanum</name>
    <dbReference type="NCBI Taxonomy" id="256645"/>
    <lineage>
        <taxon>Eukaryota</taxon>
        <taxon>Fungi</taxon>
        <taxon>Dikarya</taxon>
        <taxon>Ascomycota</taxon>
        <taxon>Pezizomycotina</taxon>
        <taxon>Dothideomycetes</taxon>
        <taxon>Pleosporomycetidae</taxon>
        <taxon>Pleosporales</taxon>
        <taxon>Torulaceae</taxon>
        <taxon>Dendryphion</taxon>
    </lineage>
</organism>
<dbReference type="Proteomes" id="UP000700596">
    <property type="component" value="Unassembled WGS sequence"/>
</dbReference>
<dbReference type="EMBL" id="JAGMWT010000015">
    <property type="protein sequence ID" value="KAH7116159.1"/>
    <property type="molecule type" value="Genomic_DNA"/>
</dbReference>
<dbReference type="FunFam" id="3.10.120.10:FF:000003">
    <property type="entry name" value="membrane-associated progesterone receptor component 1"/>
    <property type="match status" value="1"/>
</dbReference>
<dbReference type="InterPro" id="IPR036400">
    <property type="entry name" value="Cyt_B5-like_heme/steroid_sf"/>
</dbReference>
<dbReference type="Gene3D" id="3.10.120.10">
    <property type="entry name" value="Cytochrome b5-like heme/steroid binding domain"/>
    <property type="match status" value="1"/>
</dbReference>
<reference evidence="4" key="1">
    <citation type="journal article" date="2021" name="Nat. Commun.">
        <title>Genetic determinants of endophytism in the Arabidopsis root mycobiome.</title>
        <authorList>
            <person name="Mesny F."/>
            <person name="Miyauchi S."/>
            <person name="Thiergart T."/>
            <person name="Pickel B."/>
            <person name="Atanasova L."/>
            <person name="Karlsson M."/>
            <person name="Huettel B."/>
            <person name="Barry K.W."/>
            <person name="Haridas S."/>
            <person name="Chen C."/>
            <person name="Bauer D."/>
            <person name="Andreopoulos W."/>
            <person name="Pangilinan J."/>
            <person name="LaButti K."/>
            <person name="Riley R."/>
            <person name="Lipzen A."/>
            <person name="Clum A."/>
            <person name="Drula E."/>
            <person name="Henrissat B."/>
            <person name="Kohler A."/>
            <person name="Grigoriev I.V."/>
            <person name="Martin F.M."/>
            <person name="Hacquard S."/>
        </authorList>
    </citation>
    <scope>NUCLEOTIDE SEQUENCE</scope>
    <source>
        <strain evidence="4">MPI-CAGE-CH-0243</strain>
    </source>
</reference>
<evidence type="ECO:0000259" key="3">
    <source>
        <dbReference type="SMART" id="SM01117"/>
    </source>
</evidence>
<accession>A0A9P9DBZ4</accession>
<dbReference type="InterPro" id="IPR050577">
    <property type="entry name" value="MAPR/NEUFC/NENF-like"/>
</dbReference>
<sequence>MSDSAHQHGETEQKKERFAPKEPVQLAPPKDDIITLEHLSKCNGENEGYPTYVAIKGTVFDVTGKETYAPGKGYHVFAGKEPNRALALSSLKEEDAIRSDYEDLDEGPKKVLDDWYTFFSKRYNVVGKLENSSNGSNL</sequence>
<comment type="caution">
    <text evidence="4">The sequence shown here is derived from an EMBL/GenBank/DDBJ whole genome shotgun (WGS) entry which is preliminary data.</text>
</comment>
<feature type="compositionally biased region" description="Basic and acidic residues" evidence="2">
    <location>
        <begin position="1"/>
        <end position="20"/>
    </location>
</feature>
<dbReference type="GO" id="GO:0005783">
    <property type="term" value="C:endoplasmic reticulum"/>
    <property type="evidence" value="ECO:0007669"/>
    <property type="project" value="TreeGrafter"/>
</dbReference>
<dbReference type="SMART" id="SM01117">
    <property type="entry name" value="Cyt-b5"/>
    <property type="match status" value="1"/>
</dbReference>
<name>A0A9P9DBZ4_9PLEO</name>
<dbReference type="AlphaFoldDB" id="A0A9P9DBZ4"/>
<gene>
    <name evidence="4" type="ORF">B0J11DRAFT_470352</name>
</gene>
<dbReference type="PANTHER" id="PTHR10281:SF115">
    <property type="entry name" value="BINDING PROTEIN, PUTATIVE (AFU_ORTHOLOGUE AFUA_4G06240)-RELATED"/>
    <property type="match status" value="1"/>
</dbReference>
<evidence type="ECO:0000313" key="4">
    <source>
        <dbReference type="EMBL" id="KAH7116159.1"/>
    </source>
</evidence>
<dbReference type="GO" id="GO:0016020">
    <property type="term" value="C:membrane"/>
    <property type="evidence" value="ECO:0007669"/>
    <property type="project" value="TreeGrafter"/>
</dbReference>
<keyword evidence="5" id="KW-1185">Reference proteome</keyword>